<feature type="compositionally biased region" description="Pro residues" evidence="5">
    <location>
        <begin position="1"/>
        <end position="14"/>
    </location>
</feature>
<evidence type="ECO:0000313" key="8">
    <source>
        <dbReference type="Proteomes" id="UP000325286"/>
    </source>
</evidence>
<feature type="transmembrane region" description="Helical" evidence="6">
    <location>
        <begin position="452"/>
        <end position="470"/>
    </location>
</feature>
<dbReference type="PIRSF" id="PIRSF006060">
    <property type="entry name" value="AA_transporter"/>
    <property type="match status" value="1"/>
</dbReference>
<dbReference type="InterPro" id="IPR002293">
    <property type="entry name" value="AA/rel_permease1"/>
</dbReference>
<feature type="transmembrane region" description="Helical" evidence="6">
    <location>
        <begin position="187"/>
        <end position="207"/>
    </location>
</feature>
<dbReference type="OrthoDB" id="9809628at2"/>
<dbReference type="GO" id="GO:0015179">
    <property type="term" value="F:L-amino acid transmembrane transporter activity"/>
    <property type="evidence" value="ECO:0007669"/>
    <property type="project" value="TreeGrafter"/>
</dbReference>
<protein>
    <submittedName>
        <fullName evidence="7">Serine/threonine exchanger SteT</fullName>
    </submittedName>
</protein>
<feature type="transmembrane region" description="Helical" evidence="6">
    <location>
        <begin position="46"/>
        <end position="67"/>
    </location>
</feature>
<feature type="transmembrane region" description="Helical" evidence="6">
    <location>
        <begin position="390"/>
        <end position="411"/>
    </location>
</feature>
<keyword evidence="3 6" id="KW-1133">Transmembrane helix</keyword>
<keyword evidence="4 6" id="KW-0472">Membrane</keyword>
<dbReference type="AlphaFoldDB" id="A0A5B9QRX6"/>
<evidence type="ECO:0000256" key="5">
    <source>
        <dbReference type="SAM" id="MobiDB-lite"/>
    </source>
</evidence>
<dbReference type="PANTHER" id="PTHR11785:SF512">
    <property type="entry name" value="SOBREMESA, ISOFORM B"/>
    <property type="match status" value="1"/>
</dbReference>
<evidence type="ECO:0000256" key="2">
    <source>
        <dbReference type="ARBA" id="ARBA00022692"/>
    </source>
</evidence>
<dbReference type="Pfam" id="PF13520">
    <property type="entry name" value="AA_permease_2"/>
    <property type="match status" value="1"/>
</dbReference>
<comment type="subcellular location">
    <subcellularLocation>
        <location evidence="1">Membrane</location>
        <topology evidence="1">Multi-pass membrane protein</topology>
    </subcellularLocation>
</comment>
<proteinExistence type="predicted"/>
<feature type="transmembrane region" description="Helical" evidence="6">
    <location>
        <begin position="366"/>
        <end position="384"/>
    </location>
</feature>
<feature type="region of interest" description="Disordered" evidence="5">
    <location>
        <begin position="1"/>
        <end position="37"/>
    </location>
</feature>
<feature type="transmembrane region" description="Helical" evidence="6">
    <location>
        <begin position="120"/>
        <end position="146"/>
    </location>
</feature>
<dbReference type="PANTHER" id="PTHR11785">
    <property type="entry name" value="AMINO ACID TRANSPORTER"/>
    <property type="match status" value="1"/>
</dbReference>
<dbReference type="Gene3D" id="1.20.1740.10">
    <property type="entry name" value="Amino acid/polyamine transporter I"/>
    <property type="match status" value="1"/>
</dbReference>
<feature type="transmembrane region" description="Helical" evidence="6">
    <location>
        <begin position="79"/>
        <end position="99"/>
    </location>
</feature>
<sequence>MSTPPPSEPSPYRPPAGQDSSSEQDSSSKPEADGEAGAFTRPLSTLSLACLVVANMIGVGVFTTSGFTLDSLHSPTTVVLAWAAAGAIAVLGATCYGGLARQVTESGGEYLFLSRGVHPAAGFMAGWISLVAGFSGAIGLSAVAFAKHMPGGLAEYETTAAIVLIVIFTGVNLIGLRPAAGVQNILVIGKLAVLVVFACYGLGYLVFSPATAEDAAAATVASATTTGVDAWTWGALTSSLMWISFSYAGYNAAVYIAGAARNCQASVPKAMVWGTVGVAVLYVALNAVFVYAAPAEAIALQPEVALIATGFIDPNWLVEALRVVILVSLATSVLAMVQTGPHVYAQMARDGLLPRWLDTSGATPRVGIVVQAAIAIVLVLNSNFLDLLNYLAFLLSVSSAATIGCLFLPAFRGQPGKRPVPLWPWLPLVFVAATLMIAAHAFQFRWETDPNGLVQVLAVLPLGFAVYLWMRLVR</sequence>
<reference evidence="7 8" key="1">
    <citation type="submission" date="2019-08" db="EMBL/GenBank/DDBJ databases">
        <title>Deep-cultivation of Planctomycetes and their phenomic and genomic characterization uncovers novel biology.</title>
        <authorList>
            <person name="Wiegand S."/>
            <person name="Jogler M."/>
            <person name="Boedeker C."/>
            <person name="Pinto D."/>
            <person name="Vollmers J."/>
            <person name="Rivas-Marin E."/>
            <person name="Kohn T."/>
            <person name="Peeters S.H."/>
            <person name="Heuer A."/>
            <person name="Rast P."/>
            <person name="Oberbeckmann S."/>
            <person name="Bunk B."/>
            <person name="Jeske O."/>
            <person name="Meyerdierks A."/>
            <person name="Storesund J.E."/>
            <person name="Kallscheuer N."/>
            <person name="Luecker S."/>
            <person name="Lage O.M."/>
            <person name="Pohl T."/>
            <person name="Merkel B.J."/>
            <person name="Hornburger P."/>
            <person name="Mueller R.-W."/>
            <person name="Bruemmer F."/>
            <person name="Labrenz M."/>
            <person name="Spormann A.M."/>
            <person name="Op den Camp H."/>
            <person name="Overmann J."/>
            <person name="Amann R."/>
            <person name="Jetten M.S.M."/>
            <person name="Mascher T."/>
            <person name="Medema M.H."/>
            <person name="Devos D.P."/>
            <person name="Kaster A.-K."/>
            <person name="Ovreas L."/>
            <person name="Rohde M."/>
            <person name="Galperin M.Y."/>
            <person name="Jogler C."/>
        </authorList>
    </citation>
    <scope>NUCLEOTIDE SEQUENCE [LARGE SCALE GENOMIC DNA]</scope>
    <source>
        <strain evidence="7 8">UC8</strain>
    </source>
</reference>
<feature type="transmembrane region" description="Helical" evidence="6">
    <location>
        <begin position="423"/>
        <end position="446"/>
    </location>
</feature>
<evidence type="ECO:0000256" key="4">
    <source>
        <dbReference type="ARBA" id="ARBA00023136"/>
    </source>
</evidence>
<keyword evidence="8" id="KW-1185">Reference proteome</keyword>
<dbReference type="Proteomes" id="UP000325286">
    <property type="component" value="Chromosome"/>
</dbReference>
<feature type="transmembrane region" description="Helical" evidence="6">
    <location>
        <begin position="270"/>
        <end position="293"/>
    </location>
</feature>
<organism evidence="7 8">
    <name type="scientific">Roseimaritima ulvae</name>
    <dbReference type="NCBI Taxonomy" id="980254"/>
    <lineage>
        <taxon>Bacteria</taxon>
        <taxon>Pseudomonadati</taxon>
        <taxon>Planctomycetota</taxon>
        <taxon>Planctomycetia</taxon>
        <taxon>Pirellulales</taxon>
        <taxon>Pirellulaceae</taxon>
        <taxon>Roseimaritima</taxon>
    </lineage>
</organism>
<gene>
    <name evidence="7" type="primary">steT</name>
    <name evidence="7" type="ORF">UC8_37800</name>
</gene>
<dbReference type="EMBL" id="CP042914">
    <property type="protein sequence ID" value="QEG41754.1"/>
    <property type="molecule type" value="Genomic_DNA"/>
</dbReference>
<dbReference type="KEGG" id="rul:UC8_37800"/>
<keyword evidence="2 6" id="KW-0812">Transmembrane</keyword>
<dbReference type="RefSeq" id="WP_148080396.1">
    <property type="nucleotide sequence ID" value="NZ_CP042914.1"/>
</dbReference>
<feature type="transmembrane region" description="Helical" evidence="6">
    <location>
        <begin position="239"/>
        <end position="258"/>
    </location>
</feature>
<feature type="transmembrane region" description="Helical" evidence="6">
    <location>
        <begin position="158"/>
        <end position="175"/>
    </location>
</feature>
<evidence type="ECO:0000256" key="6">
    <source>
        <dbReference type="SAM" id="Phobius"/>
    </source>
</evidence>
<dbReference type="GO" id="GO:0016020">
    <property type="term" value="C:membrane"/>
    <property type="evidence" value="ECO:0007669"/>
    <property type="project" value="UniProtKB-SubCell"/>
</dbReference>
<evidence type="ECO:0000256" key="1">
    <source>
        <dbReference type="ARBA" id="ARBA00004141"/>
    </source>
</evidence>
<evidence type="ECO:0000313" key="7">
    <source>
        <dbReference type="EMBL" id="QEG41754.1"/>
    </source>
</evidence>
<name>A0A5B9QRX6_9BACT</name>
<feature type="transmembrane region" description="Helical" evidence="6">
    <location>
        <begin position="323"/>
        <end position="345"/>
    </location>
</feature>
<accession>A0A5B9QRX6</accession>
<evidence type="ECO:0000256" key="3">
    <source>
        <dbReference type="ARBA" id="ARBA00022989"/>
    </source>
</evidence>
<dbReference type="InterPro" id="IPR050598">
    <property type="entry name" value="AminoAcid_Transporter"/>
</dbReference>